<evidence type="ECO:0000256" key="1">
    <source>
        <dbReference type="SAM" id="MobiDB-lite"/>
    </source>
</evidence>
<organism evidence="2 3">
    <name type="scientific">Curvularia clavata</name>
    <dbReference type="NCBI Taxonomy" id="95742"/>
    <lineage>
        <taxon>Eukaryota</taxon>
        <taxon>Fungi</taxon>
        <taxon>Dikarya</taxon>
        <taxon>Ascomycota</taxon>
        <taxon>Pezizomycotina</taxon>
        <taxon>Dothideomycetes</taxon>
        <taxon>Pleosporomycetidae</taxon>
        <taxon>Pleosporales</taxon>
        <taxon>Pleosporineae</taxon>
        <taxon>Pleosporaceae</taxon>
        <taxon>Curvularia</taxon>
    </lineage>
</organism>
<name>A0A9Q9DVV4_CURCL</name>
<dbReference type="OrthoDB" id="3945111at2759"/>
<accession>A0A9Q9DVV4</accession>
<evidence type="ECO:0000313" key="3">
    <source>
        <dbReference type="Proteomes" id="UP001056012"/>
    </source>
</evidence>
<proteinExistence type="predicted"/>
<gene>
    <name evidence="2" type="ORF">yc1106_07609</name>
</gene>
<dbReference type="VEuPathDB" id="FungiDB:yc1106_07609"/>
<feature type="compositionally biased region" description="Polar residues" evidence="1">
    <location>
        <begin position="1"/>
        <end position="17"/>
    </location>
</feature>
<feature type="region of interest" description="Disordered" evidence="1">
    <location>
        <begin position="448"/>
        <end position="532"/>
    </location>
</feature>
<protein>
    <submittedName>
        <fullName evidence="2">Uncharacterized protein</fullName>
    </submittedName>
</protein>
<keyword evidence="3" id="KW-1185">Reference proteome</keyword>
<feature type="region of interest" description="Disordered" evidence="1">
    <location>
        <begin position="1"/>
        <end position="48"/>
    </location>
</feature>
<dbReference type="AlphaFoldDB" id="A0A9Q9DVV4"/>
<evidence type="ECO:0000313" key="2">
    <source>
        <dbReference type="EMBL" id="USP80335.1"/>
    </source>
</evidence>
<reference evidence="2" key="1">
    <citation type="submission" date="2021-12" db="EMBL/GenBank/DDBJ databases">
        <title>Curvularia clavata genome.</title>
        <authorList>
            <person name="Cao Y."/>
        </authorList>
    </citation>
    <scope>NUCLEOTIDE SEQUENCE</scope>
    <source>
        <strain evidence="2">Yc1106</strain>
    </source>
</reference>
<dbReference type="Proteomes" id="UP001056012">
    <property type="component" value="Chromosome 5"/>
</dbReference>
<dbReference type="EMBL" id="CP089278">
    <property type="protein sequence ID" value="USP80335.1"/>
    <property type="molecule type" value="Genomic_DNA"/>
</dbReference>
<sequence>MASQAPTTMPTYVTDDNGSPEAMPPTTGLARHDTNSSTGSARRPSHGNRIINISGACPSCHHQHRSLQVHVRIEDDSDQVGDVYCKKCGRLWLAFGNANATRLSLLSTLSIDTDPIENTFRSTLIHMIRSVTPIAVLSPTLTVIPEAASADLSRETSVRSTTGRDGRRATINPNDVVETSVANTIGGRKYSRRSLVNGRHMLSKFTHKARARFFKSGKIPFGLGRWFSKEETLKRGSLQRDLTSAPIDAPSSPVISTPPFQEHTEVREEISTNFDPAALDVSASSTNAEEALASLKALNLQVLQNLPEQERISWARRQLTDFRARHSRITAYLTKYDTGNGEGLHDRSGYPPRPNSILAYVGGVSDSYEEWNSLRERERIINGRPWSISETSTSDADTLVDRSLSSTPQHIFVETLHRDYPRSLSPRPLSMHSVQDWSQIHRNRAEARRSIDSTMTGGNVRSIATAKTHAPNRLSRNSIHRPSSSIFGTEPTNSRTQLRVDEETEEDGASQRPRSPSPSPPKPETDETNPPE</sequence>
<feature type="compositionally biased region" description="Polar residues" evidence="1">
    <location>
        <begin position="474"/>
        <end position="497"/>
    </location>
</feature>